<gene>
    <name evidence="1" type="ORF">KDW_16760</name>
</gene>
<dbReference type="Gene3D" id="1.10.8.1210">
    <property type="match status" value="1"/>
</dbReference>
<name>A0A5J4KE79_9CHLR</name>
<evidence type="ECO:0000313" key="2">
    <source>
        <dbReference type="Proteomes" id="UP000326912"/>
    </source>
</evidence>
<evidence type="ECO:0000313" key="1">
    <source>
        <dbReference type="EMBL" id="GER87514.1"/>
    </source>
</evidence>
<organism evidence="1 2">
    <name type="scientific">Dictyobacter vulcani</name>
    <dbReference type="NCBI Taxonomy" id="2607529"/>
    <lineage>
        <taxon>Bacteria</taxon>
        <taxon>Bacillati</taxon>
        <taxon>Chloroflexota</taxon>
        <taxon>Ktedonobacteria</taxon>
        <taxon>Ktedonobacterales</taxon>
        <taxon>Dictyobacteraceae</taxon>
        <taxon>Dictyobacter</taxon>
    </lineage>
</organism>
<dbReference type="EMBL" id="BKZW01000001">
    <property type="protein sequence ID" value="GER87514.1"/>
    <property type="molecule type" value="Genomic_DNA"/>
</dbReference>
<dbReference type="Proteomes" id="UP000326912">
    <property type="component" value="Unassembled WGS sequence"/>
</dbReference>
<keyword evidence="2" id="KW-1185">Reference proteome</keyword>
<comment type="caution">
    <text evidence="1">The sequence shown here is derived from an EMBL/GenBank/DDBJ whole genome shotgun (WGS) entry which is preliminary data.</text>
</comment>
<accession>A0A5J4KE79</accession>
<sequence length="91" mass="9924">MVVDIVNPYAVAVAQFDEAADRLGLSQSMRNILRAPNANSSSIFPFAWIMGMCACIPGIEFNTTSTAALPRAVFASVLKSHWMRCGLWRCG</sequence>
<dbReference type="AlphaFoldDB" id="A0A5J4KE79"/>
<reference evidence="1 2" key="1">
    <citation type="submission" date="2019-10" db="EMBL/GenBank/DDBJ databases">
        <title>Dictyobacter vulcani sp. nov., within the class Ktedonobacteria, isolated from soil of volcanic Mt. Zao.</title>
        <authorList>
            <person name="Zheng Y."/>
            <person name="Wang C.M."/>
            <person name="Sakai Y."/>
            <person name="Abe K."/>
            <person name="Yokota A."/>
            <person name="Yabe S."/>
        </authorList>
    </citation>
    <scope>NUCLEOTIDE SEQUENCE [LARGE SCALE GENOMIC DNA]</scope>
    <source>
        <strain evidence="1 2">W12</strain>
    </source>
</reference>
<proteinExistence type="predicted"/>
<protein>
    <submittedName>
        <fullName evidence="1">Uncharacterized protein</fullName>
    </submittedName>
</protein>